<keyword evidence="4" id="KW-1185">Reference proteome</keyword>
<accession>A0A543KR68</accession>
<comment type="caution">
    <text evidence="3">The sequence shown here is derived from an EMBL/GenBank/DDBJ whole genome shotgun (WGS) entry which is preliminary data.</text>
</comment>
<evidence type="ECO:0000256" key="1">
    <source>
        <dbReference type="SAM" id="MobiDB-lite"/>
    </source>
</evidence>
<feature type="signal peptide" evidence="2">
    <location>
        <begin position="1"/>
        <end position="20"/>
    </location>
</feature>
<evidence type="ECO:0000313" key="4">
    <source>
        <dbReference type="Proteomes" id="UP000315133"/>
    </source>
</evidence>
<reference evidence="3 4" key="1">
    <citation type="submission" date="2019-06" db="EMBL/GenBank/DDBJ databases">
        <title>Sequencing the genomes of 1000 actinobacteria strains.</title>
        <authorList>
            <person name="Klenk H.-P."/>
        </authorList>
    </citation>
    <scope>NUCLEOTIDE SEQUENCE [LARGE SCALE GENOMIC DNA]</scope>
    <source>
        <strain evidence="3 4">DSM 12362</strain>
    </source>
</reference>
<keyword evidence="2" id="KW-0732">Signal</keyword>
<name>A0A543KR68_9MICO</name>
<dbReference type="Proteomes" id="UP000315133">
    <property type="component" value="Unassembled WGS sequence"/>
</dbReference>
<dbReference type="PROSITE" id="PS51257">
    <property type="entry name" value="PROKAR_LIPOPROTEIN"/>
    <property type="match status" value="1"/>
</dbReference>
<proteinExistence type="predicted"/>
<dbReference type="AlphaFoldDB" id="A0A543KR68"/>
<sequence>MRLRHSLPILCAAATLAVTGCGSTDDAPSDDAAPSTAAAPTAAPATTADDADADPDPNDADDASADDAADAGGPVEAYLDWLAASREPDAPRACALMSEELQTRMLAELSAALGTELTDCEAMITDTAAMYAAAGSSAEVDVEVVTETSTEATLFATYLETGKCGTIHLGATATGWILTEQSEECAG</sequence>
<evidence type="ECO:0000313" key="3">
    <source>
        <dbReference type="EMBL" id="TQM97544.1"/>
    </source>
</evidence>
<feature type="chain" id="PRO_5038861984" evidence="2">
    <location>
        <begin position="21"/>
        <end position="187"/>
    </location>
</feature>
<feature type="compositionally biased region" description="Acidic residues" evidence="1">
    <location>
        <begin position="49"/>
        <end position="69"/>
    </location>
</feature>
<feature type="compositionally biased region" description="Low complexity" evidence="1">
    <location>
        <begin position="23"/>
        <end position="48"/>
    </location>
</feature>
<protein>
    <submittedName>
        <fullName evidence="3">Uncharacterized protein</fullName>
    </submittedName>
</protein>
<evidence type="ECO:0000256" key="2">
    <source>
        <dbReference type="SAM" id="SignalP"/>
    </source>
</evidence>
<dbReference type="OrthoDB" id="4829006at2"/>
<gene>
    <name evidence="3" type="ORF">FB476_2457</name>
</gene>
<dbReference type="RefSeq" id="WP_141819182.1">
    <property type="nucleotide sequence ID" value="NZ_BAAAIL010000002.1"/>
</dbReference>
<organism evidence="3 4">
    <name type="scientific">Ornithinimicrobium humiphilum</name>
    <dbReference type="NCBI Taxonomy" id="125288"/>
    <lineage>
        <taxon>Bacteria</taxon>
        <taxon>Bacillati</taxon>
        <taxon>Actinomycetota</taxon>
        <taxon>Actinomycetes</taxon>
        <taxon>Micrococcales</taxon>
        <taxon>Ornithinimicrobiaceae</taxon>
        <taxon>Ornithinimicrobium</taxon>
    </lineage>
</organism>
<feature type="region of interest" description="Disordered" evidence="1">
    <location>
        <begin position="21"/>
        <end position="70"/>
    </location>
</feature>
<dbReference type="EMBL" id="VFPU01000001">
    <property type="protein sequence ID" value="TQM97544.1"/>
    <property type="molecule type" value="Genomic_DNA"/>
</dbReference>